<keyword evidence="3" id="KW-0808">Transferase</keyword>
<dbReference type="NCBIfam" id="TIGR00254">
    <property type="entry name" value="GGDEF"/>
    <property type="match status" value="1"/>
</dbReference>
<dbReference type="InterPro" id="IPR050469">
    <property type="entry name" value="Diguanylate_Cyclase"/>
</dbReference>
<feature type="transmembrane region" description="Helical" evidence="1">
    <location>
        <begin position="104"/>
        <end position="124"/>
    </location>
</feature>
<dbReference type="InterPro" id="IPR029787">
    <property type="entry name" value="Nucleotide_cyclase"/>
</dbReference>
<reference evidence="3" key="1">
    <citation type="submission" date="2024-06" db="EMBL/GenBank/DDBJ databases">
        <authorList>
            <person name="Fan A."/>
            <person name="Zhang F.Y."/>
            <person name="Zhang L."/>
        </authorList>
    </citation>
    <scope>NUCLEOTIDE SEQUENCE</scope>
    <source>
        <strain evidence="3">Y61</strain>
    </source>
</reference>
<dbReference type="Gene3D" id="3.30.70.270">
    <property type="match status" value="1"/>
</dbReference>
<evidence type="ECO:0000259" key="2">
    <source>
        <dbReference type="PROSITE" id="PS50887"/>
    </source>
</evidence>
<proteinExistence type="predicted"/>
<dbReference type="InterPro" id="IPR043128">
    <property type="entry name" value="Rev_trsase/Diguanyl_cyclase"/>
</dbReference>
<evidence type="ECO:0000256" key="1">
    <source>
        <dbReference type="SAM" id="Phobius"/>
    </source>
</evidence>
<dbReference type="SMART" id="SM00267">
    <property type="entry name" value="GGDEF"/>
    <property type="match status" value="1"/>
</dbReference>
<accession>A0AAU8IFT2</accession>
<keyword evidence="1" id="KW-0812">Transmembrane</keyword>
<dbReference type="PANTHER" id="PTHR45138:SF9">
    <property type="entry name" value="DIGUANYLATE CYCLASE DGCM-RELATED"/>
    <property type="match status" value="1"/>
</dbReference>
<dbReference type="PANTHER" id="PTHR45138">
    <property type="entry name" value="REGULATORY COMPONENTS OF SENSORY TRANSDUCTION SYSTEM"/>
    <property type="match status" value="1"/>
</dbReference>
<dbReference type="FunFam" id="3.30.70.270:FF:000001">
    <property type="entry name" value="Diguanylate cyclase domain protein"/>
    <property type="match status" value="1"/>
</dbReference>
<dbReference type="RefSeq" id="WP_165364327.1">
    <property type="nucleotide sequence ID" value="NZ_CP159510.1"/>
</dbReference>
<dbReference type="PROSITE" id="PS50887">
    <property type="entry name" value="GGDEF"/>
    <property type="match status" value="1"/>
</dbReference>
<evidence type="ECO:0000313" key="3">
    <source>
        <dbReference type="EMBL" id="XCJ17053.1"/>
    </source>
</evidence>
<feature type="transmembrane region" description="Helical" evidence="1">
    <location>
        <begin position="131"/>
        <end position="149"/>
    </location>
</feature>
<keyword evidence="3" id="KW-0548">Nucleotidyltransferase</keyword>
<dbReference type="EC" id="2.7.7.65" evidence="3"/>
<dbReference type="SUPFAM" id="SSF55073">
    <property type="entry name" value="Nucleotide cyclase"/>
    <property type="match status" value="1"/>
</dbReference>
<organism evidence="3">
    <name type="scientific">Sporolactobacillus sp. Y61</name>
    <dbReference type="NCBI Taxonomy" id="3160863"/>
    <lineage>
        <taxon>Bacteria</taxon>
        <taxon>Bacillati</taxon>
        <taxon>Bacillota</taxon>
        <taxon>Bacilli</taxon>
        <taxon>Bacillales</taxon>
        <taxon>Sporolactobacillaceae</taxon>
        <taxon>Sporolactobacillus</taxon>
    </lineage>
</organism>
<dbReference type="InterPro" id="IPR000160">
    <property type="entry name" value="GGDEF_dom"/>
</dbReference>
<protein>
    <submittedName>
        <fullName evidence="3">GGDEF domain-containing protein</fullName>
        <ecNumber evidence="3">2.7.7.65</ecNumber>
    </submittedName>
</protein>
<dbReference type="CDD" id="cd01949">
    <property type="entry name" value="GGDEF"/>
    <property type="match status" value="1"/>
</dbReference>
<feature type="domain" description="GGDEF" evidence="2">
    <location>
        <begin position="224"/>
        <end position="357"/>
    </location>
</feature>
<keyword evidence="1" id="KW-0472">Membrane</keyword>
<feature type="transmembrane region" description="Helical" evidence="1">
    <location>
        <begin position="23"/>
        <end position="46"/>
    </location>
</feature>
<dbReference type="AlphaFoldDB" id="A0AAU8IFT2"/>
<feature type="transmembrane region" description="Helical" evidence="1">
    <location>
        <begin position="161"/>
        <end position="180"/>
    </location>
</feature>
<feature type="transmembrane region" description="Helical" evidence="1">
    <location>
        <begin position="52"/>
        <end position="71"/>
    </location>
</feature>
<gene>
    <name evidence="3" type="ORF">ABNN70_00410</name>
</gene>
<sequence>MRHVSKKQWAELSSEETGGNRKFSAFCHTMFSFTFLAHILFMPIFYMLGNPVVLINNILAVIIDFFCLRLNRAGRTRLAGIIWTIEIVAHSTGCIIVYGWDQGYYFYLLALVPIVFFSGFSGILRLMLTSTLFSVALLLFYTSEIFPPITETNTAMTHFMYLSNVLASFTGLSYASFYYLRYSEQLEHRLIHLAHTDSLTGISNRGFFEGSVQAELQWHQDNGYPCAFILFDIDDFKGMNDSYGHAMGDLALKQVTDMSRSVLRKGDLIGRLGGEEFGVFLPNTDQNEAKQVAERIRRKIYDSTFQTSRGIGAHLSISLGLTIPRTDYVALPELMRRADRAMYQAKRNGGNRAALFL</sequence>
<dbReference type="Pfam" id="PF00990">
    <property type="entry name" value="GGDEF"/>
    <property type="match status" value="1"/>
</dbReference>
<name>A0AAU8IFT2_9BACL</name>
<feature type="transmembrane region" description="Helical" evidence="1">
    <location>
        <begin position="78"/>
        <end position="98"/>
    </location>
</feature>
<dbReference type="EMBL" id="CP159510">
    <property type="protein sequence ID" value="XCJ17053.1"/>
    <property type="molecule type" value="Genomic_DNA"/>
</dbReference>
<keyword evidence="1" id="KW-1133">Transmembrane helix</keyword>
<dbReference type="GO" id="GO:0052621">
    <property type="term" value="F:diguanylate cyclase activity"/>
    <property type="evidence" value="ECO:0007669"/>
    <property type="project" value="UniProtKB-EC"/>
</dbReference>